<keyword evidence="1" id="KW-0472">Membrane</keyword>
<protein>
    <submittedName>
        <fullName evidence="3">Uncharacterized protein</fullName>
    </submittedName>
</protein>
<evidence type="ECO:0000313" key="3">
    <source>
        <dbReference type="EMBL" id="QNO48942.1"/>
    </source>
</evidence>
<evidence type="ECO:0000256" key="1">
    <source>
        <dbReference type="SAM" id="Phobius"/>
    </source>
</evidence>
<accession>A0A7G9YLQ8</accession>
<dbReference type="AlphaFoldDB" id="A0A7G9YLQ8"/>
<sequence>MAPATVEIGAAQDLELGGGSQNSMTLAEAAIPAHLSGTASTIVGLMIAAVVIRRRIDGDHRTANSTIHVVSPGKFG</sequence>
<evidence type="ECO:0000313" key="2">
    <source>
        <dbReference type="EMBL" id="QNO48551.1"/>
    </source>
</evidence>
<keyword evidence="1" id="KW-0812">Transmembrane</keyword>
<reference evidence="3" key="1">
    <citation type="submission" date="2020-06" db="EMBL/GenBank/DDBJ databases">
        <title>Unique genomic features of the anaerobic methanotrophic archaea.</title>
        <authorList>
            <person name="Chadwick G.L."/>
            <person name="Skennerton C.T."/>
            <person name="Laso-Perez R."/>
            <person name="Leu A.O."/>
            <person name="Speth D.R."/>
            <person name="Yu H."/>
            <person name="Morgan-Lang C."/>
            <person name="Hatzenpichler R."/>
            <person name="Goudeau D."/>
            <person name="Malmstrom R."/>
            <person name="Brazelton W.J."/>
            <person name="Woyke T."/>
            <person name="Hallam S.J."/>
            <person name="Tyson G.W."/>
            <person name="Wegener G."/>
            <person name="Boetius A."/>
            <person name="Orphan V."/>
        </authorList>
    </citation>
    <scope>NUCLEOTIDE SEQUENCE</scope>
</reference>
<dbReference type="EMBL" id="MT631354">
    <property type="protein sequence ID" value="QNO48551.1"/>
    <property type="molecule type" value="Genomic_DNA"/>
</dbReference>
<feature type="transmembrane region" description="Helical" evidence="1">
    <location>
        <begin position="31"/>
        <end position="52"/>
    </location>
</feature>
<organism evidence="3">
    <name type="scientific">Candidatus Methanogaster sp. ANME-2c ERB4</name>
    <dbReference type="NCBI Taxonomy" id="2759911"/>
    <lineage>
        <taxon>Archaea</taxon>
        <taxon>Methanobacteriati</taxon>
        <taxon>Methanobacteriota</taxon>
        <taxon>Stenosarchaea group</taxon>
        <taxon>Methanomicrobia</taxon>
        <taxon>Methanosarcinales</taxon>
        <taxon>ANME-2 cluster</taxon>
        <taxon>Candidatus Methanogasteraceae</taxon>
        <taxon>Candidatus Methanogaster</taxon>
    </lineage>
</organism>
<dbReference type="EMBL" id="MT631367">
    <property type="protein sequence ID" value="QNO48942.1"/>
    <property type="molecule type" value="Genomic_DNA"/>
</dbReference>
<name>A0A7G9YLQ8_9EURY</name>
<gene>
    <name evidence="2" type="ORF">JAJEHNPH_00010</name>
    <name evidence="3" type="ORF">OEPDFBKK_00018</name>
</gene>
<proteinExistence type="predicted"/>
<keyword evidence="1" id="KW-1133">Transmembrane helix</keyword>